<organism evidence="2 3">
    <name type="scientific">Paramuricea clavata</name>
    <name type="common">Red gorgonian</name>
    <name type="synonym">Violescent sea-whip</name>
    <dbReference type="NCBI Taxonomy" id="317549"/>
    <lineage>
        <taxon>Eukaryota</taxon>
        <taxon>Metazoa</taxon>
        <taxon>Cnidaria</taxon>
        <taxon>Anthozoa</taxon>
        <taxon>Octocorallia</taxon>
        <taxon>Malacalcyonacea</taxon>
        <taxon>Plexauridae</taxon>
        <taxon>Paramuricea</taxon>
    </lineage>
</organism>
<dbReference type="PANTHER" id="PTHR47510">
    <property type="entry name" value="REVERSE TRANSCRIPTASE DOMAIN-CONTAINING PROTEIN"/>
    <property type="match status" value="1"/>
</dbReference>
<dbReference type="GO" id="GO:0003824">
    <property type="term" value="F:catalytic activity"/>
    <property type="evidence" value="ECO:0007669"/>
    <property type="project" value="InterPro"/>
</dbReference>
<name>A0A7D9IYQ5_PARCT</name>
<evidence type="ECO:0000313" key="2">
    <source>
        <dbReference type="EMBL" id="CAB4016504.1"/>
    </source>
</evidence>
<dbReference type="AlphaFoldDB" id="A0A7D9IYQ5"/>
<comment type="caution">
    <text evidence="2">The sequence shown here is derived from an EMBL/GenBank/DDBJ whole genome shotgun (WGS) entry which is preliminary data.</text>
</comment>
<dbReference type="Proteomes" id="UP001152795">
    <property type="component" value="Unassembled WGS sequence"/>
</dbReference>
<dbReference type="EMBL" id="CACRXK020009143">
    <property type="protein sequence ID" value="CAB4016504.1"/>
    <property type="molecule type" value="Genomic_DNA"/>
</dbReference>
<dbReference type="InterPro" id="IPR005135">
    <property type="entry name" value="Endo/exonuclease/phosphatase"/>
</dbReference>
<dbReference type="Pfam" id="PF14529">
    <property type="entry name" value="Exo_endo_phos_2"/>
    <property type="match status" value="1"/>
</dbReference>
<protein>
    <recommendedName>
        <fullName evidence="1">Endonuclease/exonuclease/phosphatase domain-containing protein</fullName>
    </recommendedName>
</protein>
<sequence>SLLGKPIYILGDANCNMLKPDSPNSSVFINFCSCFNLTQMTKSPTRVTRNSESLIDVILATNPNQVLETKVVHCSISDHDLVYAVLRPKKERPKPVYITTRSFKSYNASEFCADILQAPWSITDVFDDVEDKLHAFNSLFNDILDKHAPVKTIKPKGKPNCCVTEEIRELMKTRDEWKKTARKTNDPFAWYQYLYF</sequence>
<evidence type="ECO:0000313" key="3">
    <source>
        <dbReference type="Proteomes" id="UP001152795"/>
    </source>
</evidence>
<gene>
    <name evidence="2" type="ORF">PACLA_8A051706</name>
</gene>
<dbReference type="PANTHER" id="PTHR47510:SF3">
    <property type="entry name" value="ENDO_EXONUCLEASE_PHOSPHATASE DOMAIN-CONTAINING PROTEIN"/>
    <property type="match status" value="1"/>
</dbReference>
<feature type="non-terminal residue" evidence="2">
    <location>
        <position position="1"/>
    </location>
</feature>
<reference evidence="2" key="1">
    <citation type="submission" date="2020-04" db="EMBL/GenBank/DDBJ databases">
        <authorList>
            <person name="Alioto T."/>
            <person name="Alioto T."/>
            <person name="Gomez Garrido J."/>
        </authorList>
    </citation>
    <scope>NUCLEOTIDE SEQUENCE</scope>
    <source>
        <strain evidence="2">A484AB</strain>
    </source>
</reference>
<dbReference type="OrthoDB" id="5985588at2759"/>
<evidence type="ECO:0000259" key="1">
    <source>
        <dbReference type="Pfam" id="PF14529"/>
    </source>
</evidence>
<proteinExistence type="predicted"/>
<dbReference type="Gene3D" id="3.60.10.10">
    <property type="entry name" value="Endonuclease/exonuclease/phosphatase"/>
    <property type="match status" value="1"/>
</dbReference>
<dbReference type="InterPro" id="IPR036691">
    <property type="entry name" value="Endo/exonu/phosph_ase_sf"/>
</dbReference>
<dbReference type="SUPFAM" id="SSF56219">
    <property type="entry name" value="DNase I-like"/>
    <property type="match status" value="1"/>
</dbReference>
<feature type="non-terminal residue" evidence="2">
    <location>
        <position position="196"/>
    </location>
</feature>
<keyword evidence="3" id="KW-1185">Reference proteome</keyword>
<accession>A0A7D9IYQ5</accession>
<feature type="domain" description="Endonuclease/exonuclease/phosphatase" evidence="1">
    <location>
        <begin position="6"/>
        <end position="82"/>
    </location>
</feature>